<evidence type="ECO:0000313" key="9">
    <source>
        <dbReference type="Proteomes" id="UP000549052"/>
    </source>
</evidence>
<keyword evidence="9" id="KW-1185">Reference proteome</keyword>
<comment type="caution">
    <text evidence="8">The sequence shown here is derived from an EMBL/GenBank/DDBJ whole genome shotgun (WGS) entry which is preliminary data.</text>
</comment>
<dbReference type="InterPro" id="IPR000620">
    <property type="entry name" value="EamA_dom"/>
</dbReference>
<dbReference type="AlphaFoldDB" id="A0A839EKF5"/>
<evidence type="ECO:0000256" key="1">
    <source>
        <dbReference type="ARBA" id="ARBA00004651"/>
    </source>
</evidence>
<feature type="transmembrane region" description="Helical" evidence="6">
    <location>
        <begin position="37"/>
        <end position="56"/>
    </location>
</feature>
<evidence type="ECO:0000259" key="7">
    <source>
        <dbReference type="Pfam" id="PF00892"/>
    </source>
</evidence>
<evidence type="ECO:0000256" key="6">
    <source>
        <dbReference type="SAM" id="Phobius"/>
    </source>
</evidence>
<dbReference type="RefSeq" id="WP_182551162.1">
    <property type="nucleotide sequence ID" value="NZ_JACGXN010000008.1"/>
</dbReference>
<feature type="transmembrane region" description="Helical" evidence="6">
    <location>
        <begin position="210"/>
        <end position="229"/>
    </location>
</feature>
<evidence type="ECO:0000256" key="5">
    <source>
        <dbReference type="ARBA" id="ARBA00023136"/>
    </source>
</evidence>
<dbReference type="EMBL" id="JACGXN010000008">
    <property type="protein sequence ID" value="MBA8880511.1"/>
    <property type="molecule type" value="Genomic_DNA"/>
</dbReference>
<dbReference type="GO" id="GO:0005886">
    <property type="term" value="C:plasma membrane"/>
    <property type="evidence" value="ECO:0007669"/>
    <property type="project" value="UniProtKB-SubCell"/>
</dbReference>
<dbReference type="Proteomes" id="UP000549052">
    <property type="component" value="Unassembled WGS sequence"/>
</dbReference>
<reference evidence="8 9" key="1">
    <citation type="submission" date="2020-07" db="EMBL/GenBank/DDBJ databases">
        <title>Genomic Encyclopedia of Type Strains, Phase IV (KMG-V): Genome sequencing to study the core and pangenomes of soil and plant-associated prokaryotes.</title>
        <authorList>
            <person name="Whitman W."/>
        </authorList>
    </citation>
    <scope>NUCLEOTIDE SEQUENCE [LARGE SCALE GENOMIC DNA]</scope>
    <source>
        <strain evidence="8 9">AN3</strain>
    </source>
</reference>
<keyword evidence="3 6" id="KW-0812">Transmembrane</keyword>
<keyword evidence="4 6" id="KW-1133">Transmembrane helix</keyword>
<evidence type="ECO:0000256" key="2">
    <source>
        <dbReference type="ARBA" id="ARBA00022475"/>
    </source>
</evidence>
<keyword evidence="5 6" id="KW-0472">Membrane</keyword>
<feature type="transmembrane region" description="Helical" evidence="6">
    <location>
        <begin position="266"/>
        <end position="288"/>
    </location>
</feature>
<evidence type="ECO:0000256" key="4">
    <source>
        <dbReference type="ARBA" id="ARBA00022989"/>
    </source>
</evidence>
<feature type="transmembrane region" description="Helical" evidence="6">
    <location>
        <begin position="68"/>
        <end position="87"/>
    </location>
</feature>
<proteinExistence type="predicted"/>
<organism evidence="8 9">
    <name type="scientific">Phyllobacterium myrsinacearum</name>
    <dbReference type="NCBI Taxonomy" id="28101"/>
    <lineage>
        <taxon>Bacteria</taxon>
        <taxon>Pseudomonadati</taxon>
        <taxon>Pseudomonadota</taxon>
        <taxon>Alphaproteobacteria</taxon>
        <taxon>Hyphomicrobiales</taxon>
        <taxon>Phyllobacteriaceae</taxon>
        <taxon>Phyllobacterium</taxon>
    </lineage>
</organism>
<feature type="transmembrane region" description="Helical" evidence="6">
    <location>
        <begin position="123"/>
        <end position="139"/>
    </location>
</feature>
<sequence>MTQGRANLLLLFAGAIWGLGFVAQASAVGNVGAFLFIGLRFALASITVAPLAWREAQQAKRSVTLKDYGGFVFIGLFLSIGSVLQQIGLATTTVTNSGFLTGLYVVMVPILGVLLFWNWPSPIVWPCALTALGGIYLLSGGQLNNLTTGDWLTILCAVFWALQIIFINRLAHENGRPFMLSLVQFLTCAVFGFSVAAFTEPFNWPSVMLSWPAILFGGVFSCGIAFTLQAVGQRYTSAPQAAIMLSSEALFAALFGAILLGERMTFHGMIGCALIFIAMITVEVVPALRNRTNAA</sequence>
<dbReference type="InterPro" id="IPR037185">
    <property type="entry name" value="EmrE-like"/>
</dbReference>
<feature type="domain" description="EamA" evidence="7">
    <location>
        <begin position="6"/>
        <end position="139"/>
    </location>
</feature>
<name>A0A839EKF5_9HYPH</name>
<dbReference type="InterPro" id="IPR051258">
    <property type="entry name" value="Diverse_Substrate_Transporter"/>
</dbReference>
<feature type="transmembrane region" description="Helical" evidence="6">
    <location>
        <begin position="99"/>
        <end position="116"/>
    </location>
</feature>
<dbReference type="SUPFAM" id="SSF103481">
    <property type="entry name" value="Multidrug resistance efflux transporter EmrE"/>
    <property type="match status" value="2"/>
</dbReference>
<accession>A0A839EKF5</accession>
<evidence type="ECO:0000313" key="8">
    <source>
        <dbReference type="EMBL" id="MBA8880511.1"/>
    </source>
</evidence>
<comment type="subcellular location">
    <subcellularLocation>
        <location evidence="1">Cell membrane</location>
        <topology evidence="1">Multi-pass membrane protein</topology>
    </subcellularLocation>
</comment>
<feature type="domain" description="EamA" evidence="7">
    <location>
        <begin position="148"/>
        <end position="280"/>
    </location>
</feature>
<feature type="transmembrane region" description="Helical" evidence="6">
    <location>
        <begin position="151"/>
        <end position="171"/>
    </location>
</feature>
<protein>
    <submittedName>
        <fullName evidence="8">Drug/metabolite transporter (DMT)-like permease</fullName>
    </submittedName>
</protein>
<feature type="transmembrane region" description="Helical" evidence="6">
    <location>
        <begin position="178"/>
        <end position="198"/>
    </location>
</feature>
<keyword evidence="2" id="KW-1003">Cell membrane</keyword>
<dbReference type="Pfam" id="PF00892">
    <property type="entry name" value="EamA"/>
    <property type="match status" value="2"/>
</dbReference>
<dbReference type="PANTHER" id="PTHR42920:SF5">
    <property type="entry name" value="EAMA DOMAIN-CONTAINING PROTEIN"/>
    <property type="match status" value="1"/>
</dbReference>
<gene>
    <name evidence="8" type="ORF">FHW16_004234</name>
</gene>
<dbReference type="PANTHER" id="PTHR42920">
    <property type="entry name" value="OS03G0707200 PROTEIN-RELATED"/>
    <property type="match status" value="1"/>
</dbReference>
<feature type="transmembrane region" description="Helical" evidence="6">
    <location>
        <begin position="241"/>
        <end position="260"/>
    </location>
</feature>
<evidence type="ECO:0000256" key="3">
    <source>
        <dbReference type="ARBA" id="ARBA00022692"/>
    </source>
</evidence>